<evidence type="ECO:0000256" key="8">
    <source>
        <dbReference type="ARBA" id="ARBA00023136"/>
    </source>
</evidence>
<dbReference type="PATRIC" id="fig|698738.3.peg.3443"/>
<feature type="region of interest" description="Disordered" evidence="10">
    <location>
        <begin position="47"/>
        <end position="90"/>
    </location>
</feature>
<dbReference type="HOGENOM" id="CLU_086034_5_1_6"/>
<dbReference type="PANTHER" id="PTHR42982:SF1">
    <property type="entry name" value="SEC-INDEPENDENT PROTEIN TRANSLOCASE PROTEIN TATA"/>
    <property type="match status" value="1"/>
</dbReference>
<keyword evidence="4 9" id="KW-0812">Transmembrane</keyword>
<keyword evidence="2 9" id="KW-0813">Transport</keyword>
<name>R4YU27_OLEAN</name>
<proteinExistence type="inferred from homology"/>
<keyword evidence="3 9" id="KW-1003">Cell membrane</keyword>
<dbReference type="NCBIfam" id="NF002813">
    <property type="entry name" value="PRK02958.1"/>
    <property type="match status" value="1"/>
</dbReference>
<evidence type="ECO:0000256" key="9">
    <source>
        <dbReference type="HAMAP-Rule" id="MF_00236"/>
    </source>
</evidence>
<feature type="compositionally biased region" description="Basic and acidic residues" evidence="10">
    <location>
        <begin position="47"/>
        <end position="57"/>
    </location>
</feature>
<evidence type="ECO:0000256" key="7">
    <source>
        <dbReference type="ARBA" id="ARBA00023010"/>
    </source>
</evidence>
<evidence type="ECO:0000256" key="6">
    <source>
        <dbReference type="ARBA" id="ARBA00022989"/>
    </source>
</evidence>
<dbReference type="STRING" id="698738.OLEAN_C33120"/>
<organism evidence="11 12">
    <name type="scientific">Oleispira antarctica RB-8</name>
    <dbReference type="NCBI Taxonomy" id="698738"/>
    <lineage>
        <taxon>Bacteria</taxon>
        <taxon>Pseudomonadati</taxon>
        <taxon>Pseudomonadota</taxon>
        <taxon>Gammaproteobacteria</taxon>
        <taxon>Oceanospirillales</taxon>
        <taxon>Oceanospirillaceae</taxon>
        <taxon>Oleispira</taxon>
    </lineage>
</organism>
<evidence type="ECO:0000256" key="3">
    <source>
        <dbReference type="ARBA" id="ARBA00022475"/>
    </source>
</evidence>
<evidence type="ECO:0000256" key="4">
    <source>
        <dbReference type="ARBA" id="ARBA00022692"/>
    </source>
</evidence>
<dbReference type="InterPro" id="IPR006312">
    <property type="entry name" value="TatA/E"/>
</dbReference>
<gene>
    <name evidence="9 11" type="primary">tatA</name>
    <name evidence="11" type="ORF">OLEAN_C33120</name>
</gene>
<accession>R4YU27</accession>
<feature type="transmembrane region" description="Helical" evidence="9">
    <location>
        <begin position="6"/>
        <end position="23"/>
    </location>
</feature>
<comment type="subcellular location">
    <subcellularLocation>
        <location evidence="1 9">Cell membrane</location>
        <topology evidence="1 9">Single-pass membrane protein</topology>
    </subcellularLocation>
</comment>
<keyword evidence="5 9" id="KW-0653">Protein transport</keyword>
<evidence type="ECO:0000313" key="12">
    <source>
        <dbReference type="Proteomes" id="UP000032749"/>
    </source>
</evidence>
<dbReference type="OrthoDB" id="7066617at2"/>
<keyword evidence="12" id="KW-1185">Reference proteome</keyword>
<dbReference type="InterPro" id="IPR003369">
    <property type="entry name" value="TatA/B/E"/>
</dbReference>
<dbReference type="Gene3D" id="1.20.5.3310">
    <property type="match status" value="1"/>
</dbReference>
<dbReference type="GO" id="GO:0008320">
    <property type="term" value="F:protein transmembrane transporter activity"/>
    <property type="evidence" value="ECO:0007669"/>
    <property type="project" value="UniProtKB-UniRule"/>
</dbReference>
<dbReference type="Pfam" id="PF02416">
    <property type="entry name" value="TatA_B_E"/>
    <property type="match status" value="1"/>
</dbReference>
<reference evidence="11 12" key="1">
    <citation type="journal article" date="2013" name="Nat. Commun.">
        <title>Genome sequence and functional genomic analysis of the oil-degrading bacterium Oleispira antarctica.</title>
        <authorList>
            <person name="Kube M."/>
            <person name="Chernikova T.N."/>
            <person name="Al-Ramahi Y."/>
            <person name="Beloqui A."/>
            <person name="Lopez-Cortez N."/>
            <person name="Guazzaroni M.E."/>
            <person name="Heipieper H.J."/>
            <person name="Klages S."/>
            <person name="Kotsyurbenko O.R."/>
            <person name="Langer I."/>
            <person name="Nechitaylo T.Y."/>
            <person name="Lunsdorf H."/>
            <person name="Fernandez M."/>
            <person name="Juarez S."/>
            <person name="Ciordia S."/>
            <person name="Singer A."/>
            <person name="Kagan O."/>
            <person name="Egorova O."/>
            <person name="Petit P.A."/>
            <person name="Stogios P."/>
            <person name="Kim Y."/>
            <person name="Tchigvintsev A."/>
            <person name="Flick R."/>
            <person name="Denaro R."/>
            <person name="Genovese M."/>
            <person name="Albar J.P."/>
            <person name="Reva O.N."/>
            <person name="Martinez-Gomariz M."/>
            <person name="Tran H."/>
            <person name="Ferrer M."/>
            <person name="Savchenko A."/>
            <person name="Yakunin A.F."/>
            <person name="Yakimov M.M."/>
            <person name="Golyshina O.V."/>
            <person name="Reinhardt R."/>
            <person name="Golyshin P.N."/>
        </authorList>
    </citation>
    <scope>NUCLEOTIDE SEQUENCE [LARGE SCALE GENOMIC DNA]</scope>
</reference>
<evidence type="ECO:0000256" key="1">
    <source>
        <dbReference type="ARBA" id="ARBA00004162"/>
    </source>
</evidence>
<evidence type="ECO:0000256" key="10">
    <source>
        <dbReference type="SAM" id="MobiDB-lite"/>
    </source>
</evidence>
<dbReference type="NCBIfam" id="TIGR01411">
    <property type="entry name" value="tatAE"/>
    <property type="match status" value="1"/>
</dbReference>
<keyword evidence="6 9" id="KW-1133">Transmembrane helix</keyword>
<feature type="compositionally biased region" description="Basic and acidic residues" evidence="10">
    <location>
        <begin position="65"/>
        <end position="90"/>
    </location>
</feature>
<dbReference type="EMBL" id="FO203512">
    <property type="protein sequence ID" value="CCK77488.1"/>
    <property type="molecule type" value="Genomic_DNA"/>
</dbReference>
<comment type="function">
    <text evidence="9">Part of the twin-arginine translocation (Tat) system that transports large folded proteins containing a characteristic twin-arginine motif in their signal peptide across membranes. TatA could form the protein-conducting channel of the Tat system.</text>
</comment>
<keyword evidence="8 9" id="KW-0472">Membrane</keyword>
<keyword evidence="7 9" id="KW-0811">Translocation</keyword>
<dbReference type="GO" id="GO:0043953">
    <property type="term" value="P:protein transport by the Tat complex"/>
    <property type="evidence" value="ECO:0007669"/>
    <property type="project" value="UniProtKB-UniRule"/>
</dbReference>
<dbReference type="KEGG" id="oai:OLEAN_C33120"/>
<dbReference type="GO" id="GO:0033281">
    <property type="term" value="C:TAT protein transport complex"/>
    <property type="evidence" value="ECO:0007669"/>
    <property type="project" value="UniProtKB-UniRule"/>
</dbReference>
<dbReference type="Proteomes" id="UP000032749">
    <property type="component" value="Chromosome"/>
</dbReference>
<dbReference type="AlphaFoldDB" id="R4YU27"/>
<comment type="similarity">
    <text evidence="9">Belongs to the TatA/E family.</text>
</comment>
<dbReference type="PANTHER" id="PTHR42982">
    <property type="entry name" value="SEC-INDEPENDENT PROTEIN TRANSLOCASE PROTEIN TATA"/>
    <property type="match status" value="1"/>
</dbReference>
<dbReference type="HAMAP" id="MF_00236">
    <property type="entry name" value="TatA_E"/>
    <property type="match status" value="1"/>
</dbReference>
<comment type="subunit">
    <text evidence="9">The Tat system comprises two distinct complexes: a TatABC complex, containing multiple copies of TatA, TatB and TatC subunits, and a separate TatA complex, containing only TatA subunits. Substrates initially bind to the TatABC complex, which probably triggers association of the separate TatA complex to form the active translocon.</text>
</comment>
<sequence>MLGGISIWQLLIVFVIVILVFGTKKLRNLGGDLGGAVKGFKNAISEDPKKAEEEKAAELQQSLSLDEKDATFDGTAEKQTAEKQKDQDKK</sequence>
<evidence type="ECO:0000256" key="5">
    <source>
        <dbReference type="ARBA" id="ARBA00022927"/>
    </source>
</evidence>
<evidence type="ECO:0000256" key="2">
    <source>
        <dbReference type="ARBA" id="ARBA00022448"/>
    </source>
</evidence>
<evidence type="ECO:0000313" key="11">
    <source>
        <dbReference type="EMBL" id="CCK77488.1"/>
    </source>
</evidence>
<protein>
    <recommendedName>
        <fullName evidence="9">Sec-independent protein translocase protein TatA</fullName>
    </recommendedName>
</protein>